<keyword evidence="4 10" id="KW-0808">Transferase</keyword>
<name>A0AAD7UDQ2_9STRA</name>
<keyword evidence="3 10" id="KW-0639">Primosome</keyword>
<dbReference type="GO" id="GO:0005658">
    <property type="term" value="C:alpha DNA polymerase:primase complex"/>
    <property type="evidence" value="ECO:0007669"/>
    <property type="project" value="UniProtKB-ARBA"/>
</dbReference>
<evidence type="ECO:0000256" key="2">
    <source>
        <dbReference type="ARBA" id="ARBA00022478"/>
    </source>
</evidence>
<dbReference type="NCBIfam" id="TIGR00335">
    <property type="entry name" value="primase_sml"/>
    <property type="match status" value="1"/>
</dbReference>
<evidence type="ECO:0000256" key="6">
    <source>
        <dbReference type="ARBA" id="ARBA00022705"/>
    </source>
</evidence>
<evidence type="ECO:0000256" key="9">
    <source>
        <dbReference type="ARBA" id="ARBA00023163"/>
    </source>
</evidence>
<keyword evidence="12" id="KW-1185">Reference proteome</keyword>
<dbReference type="InterPro" id="IPR002755">
    <property type="entry name" value="DNA_primase_S"/>
</dbReference>
<dbReference type="Proteomes" id="UP001230188">
    <property type="component" value="Unassembled WGS sequence"/>
</dbReference>
<dbReference type="FunFam" id="3.90.920.10:FF:000003">
    <property type="entry name" value="DNA primase"/>
    <property type="match status" value="1"/>
</dbReference>
<dbReference type="PANTHER" id="PTHR10536">
    <property type="entry name" value="DNA PRIMASE SMALL SUBUNIT"/>
    <property type="match status" value="1"/>
</dbReference>
<keyword evidence="8" id="KW-0862">Zinc</keyword>
<evidence type="ECO:0000256" key="4">
    <source>
        <dbReference type="ARBA" id="ARBA00022679"/>
    </source>
</evidence>
<dbReference type="GO" id="GO:0003899">
    <property type="term" value="F:DNA-directed RNA polymerase activity"/>
    <property type="evidence" value="ECO:0007669"/>
    <property type="project" value="InterPro"/>
</dbReference>
<evidence type="ECO:0000256" key="5">
    <source>
        <dbReference type="ARBA" id="ARBA00022695"/>
    </source>
</evidence>
<evidence type="ECO:0000256" key="8">
    <source>
        <dbReference type="ARBA" id="ARBA00022833"/>
    </source>
</evidence>
<dbReference type="GO" id="GO:0006269">
    <property type="term" value="P:DNA replication, synthesis of primer"/>
    <property type="evidence" value="ECO:0007669"/>
    <property type="project" value="UniProtKB-KW"/>
</dbReference>
<reference evidence="11" key="1">
    <citation type="submission" date="2023-01" db="EMBL/GenBank/DDBJ databases">
        <title>Metagenome sequencing of chrysophaentin producing Chrysophaeum taylorii.</title>
        <authorList>
            <person name="Davison J."/>
            <person name="Bewley C."/>
        </authorList>
    </citation>
    <scope>NUCLEOTIDE SEQUENCE</scope>
    <source>
        <strain evidence="11">NIES-1699</strain>
    </source>
</reference>
<protein>
    <recommendedName>
        <fullName evidence="10">DNA primase</fullName>
        <ecNumber evidence="10">2.7.7.-</ecNumber>
    </recommendedName>
</protein>
<keyword evidence="5" id="KW-0548">Nucleotidyltransferase</keyword>
<comment type="similarity">
    <text evidence="1 10">Belongs to the eukaryotic-type primase small subunit family.</text>
</comment>
<dbReference type="Gene3D" id="3.90.920.10">
    <property type="entry name" value="DNA primase, PRIM domain"/>
    <property type="match status" value="1"/>
</dbReference>
<evidence type="ECO:0000256" key="1">
    <source>
        <dbReference type="ARBA" id="ARBA00009762"/>
    </source>
</evidence>
<keyword evidence="6 10" id="KW-0235">DNA replication</keyword>
<keyword evidence="2 10" id="KW-0240">DNA-directed RNA polymerase</keyword>
<accession>A0AAD7UDQ2</accession>
<keyword evidence="7" id="KW-0479">Metal-binding</keyword>
<evidence type="ECO:0000256" key="7">
    <source>
        <dbReference type="ARBA" id="ARBA00022723"/>
    </source>
</evidence>
<dbReference type="AlphaFoldDB" id="A0AAD7UDQ2"/>
<dbReference type="SUPFAM" id="SSF56747">
    <property type="entry name" value="Prim-pol domain"/>
    <property type="match status" value="1"/>
</dbReference>
<evidence type="ECO:0000313" key="11">
    <source>
        <dbReference type="EMBL" id="KAJ8603029.1"/>
    </source>
</evidence>
<sequence>MTEVENNNNNNNNKGPAFSEDLLRMYYARLFPYELFCQWLAYEPGPSPDPTKPLEKLGTRELCFTLKDDIYCRYQTFGCAAELKAMMLKKMPHKIDIGAVFNSPMRDHKSPSFRADERELVFDVDLSDYDDVRTCCQGATVCRKCWQFIVAAVKVLDAILRYDFGFDHLLWVYSGRRGVHCWVCDRVARELTNEARTALVSYCSLARSSDHAAALTWPLHPSLARAFDIVEPIFARDVVSDDGQQLLATPENWTKVLRRLPDDTAALIADHWATRDSTPAQKWAALKTQLRTTTTTTTTTANASDRSAAKKQKRAVVSDLWKYETVFAYVYPRLDDNVSKQRNHLLKAPFAAHPKTGRVCVPFDPTIVEDFDPCAVPTLGDLAAQIDAGEADTDLAKTDLRHAVDFFKRSFLAPLLGAVAKERHDQREREAAAAGLF</sequence>
<evidence type="ECO:0000256" key="3">
    <source>
        <dbReference type="ARBA" id="ARBA00022515"/>
    </source>
</evidence>
<dbReference type="Pfam" id="PF01896">
    <property type="entry name" value="DNA_primase_S"/>
    <property type="match status" value="1"/>
</dbReference>
<organism evidence="11 12">
    <name type="scientific">Chrysophaeum taylorii</name>
    <dbReference type="NCBI Taxonomy" id="2483200"/>
    <lineage>
        <taxon>Eukaryota</taxon>
        <taxon>Sar</taxon>
        <taxon>Stramenopiles</taxon>
        <taxon>Ochrophyta</taxon>
        <taxon>Pelagophyceae</taxon>
        <taxon>Pelagomonadales</taxon>
        <taxon>Pelagomonadaceae</taxon>
        <taxon>Chrysophaeum</taxon>
    </lineage>
</organism>
<dbReference type="EC" id="2.7.7.-" evidence="10"/>
<evidence type="ECO:0000313" key="12">
    <source>
        <dbReference type="Proteomes" id="UP001230188"/>
    </source>
</evidence>
<dbReference type="GO" id="GO:0046872">
    <property type="term" value="F:metal ion binding"/>
    <property type="evidence" value="ECO:0007669"/>
    <property type="project" value="UniProtKB-KW"/>
</dbReference>
<proteinExistence type="inferred from homology"/>
<dbReference type="CDD" id="cd04860">
    <property type="entry name" value="AE_Prim_S"/>
    <property type="match status" value="1"/>
</dbReference>
<comment type="caution">
    <text evidence="11">The sequence shown here is derived from an EMBL/GenBank/DDBJ whole genome shotgun (WGS) entry which is preliminary data.</text>
</comment>
<keyword evidence="9" id="KW-0804">Transcription</keyword>
<dbReference type="InterPro" id="IPR014052">
    <property type="entry name" value="DNA_primase_ssu_euk/arc"/>
</dbReference>
<gene>
    <name evidence="11" type="ORF">CTAYLR_001586</name>
</gene>
<dbReference type="EMBL" id="JAQMWT010000362">
    <property type="protein sequence ID" value="KAJ8603029.1"/>
    <property type="molecule type" value="Genomic_DNA"/>
</dbReference>
<evidence type="ECO:0000256" key="10">
    <source>
        <dbReference type="RuleBase" id="RU003514"/>
    </source>
</evidence>